<proteinExistence type="predicted"/>
<dbReference type="GO" id="GO:0005319">
    <property type="term" value="F:lipid transporter activity"/>
    <property type="evidence" value="ECO:0007669"/>
    <property type="project" value="InterPro"/>
</dbReference>
<reference evidence="2" key="1">
    <citation type="journal article" date="2019" name="bioRxiv">
        <title>The Genome of the Zebra Mussel, Dreissena polymorpha: A Resource for Invasive Species Research.</title>
        <authorList>
            <person name="McCartney M.A."/>
            <person name="Auch B."/>
            <person name="Kono T."/>
            <person name="Mallez S."/>
            <person name="Zhang Y."/>
            <person name="Obille A."/>
            <person name="Becker A."/>
            <person name="Abrahante J.E."/>
            <person name="Garbe J."/>
            <person name="Badalamenti J.P."/>
            <person name="Herman A."/>
            <person name="Mangelson H."/>
            <person name="Liachko I."/>
            <person name="Sullivan S."/>
            <person name="Sone E.D."/>
            <person name="Koren S."/>
            <person name="Silverstein K.A.T."/>
            <person name="Beckman K.B."/>
            <person name="Gohl D.M."/>
        </authorList>
    </citation>
    <scope>NUCLEOTIDE SEQUENCE</scope>
    <source>
        <strain evidence="2">Duluth1</strain>
        <tissue evidence="2">Whole animal</tissue>
    </source>
</reference>
<dbReference type="PANTHER" id="PTHR23345:SF15">
    <property type="entry name" value="VITELLOGENIN 1-RELATED"/>
    <property type="match status" value="1"/>
</dbReference>
<dbReference type="Gene3D" id="2.20.80.10">
    <property type="entry name" value="Lipovitellin-phosvitin complex, chain A, domain 4"/>
    <property type="match status" value="1"/>
</dbReference>
<name>A0A9D4CUS9_DREPO</name>
<dbReference type="AlphaFoldDB" id="A0A9D4CUS9"/>
<accession>A0A9D4CUS9</accession>
<evidence type="ECO:0000313" key="3">
    <source>
        <dbReference type="Proteomes" id="UP000828390"/>
    </source>
</evidence>
<evidence type="ECO:0000313" key="2">
    <source>
        <dbReference type="EMBL" id="KAH3731002.1"/>
    </source>
</evidence>
<sequence>MFLDSSFIIPTASGFPLNLTVNGTAMINLNIHGKMDIKRPPSLDISGRIAPR</sequence>
<keyword evidence="3" id="KW-1185">Reference proteome</keyword>
<dbReference type="InterPro" id="IPR015255">
    <property type="entry name" value="Vitellinogen_open_b-sht"/>
</dbReference>
<organism evidence="2 3">
    <name type="scientific">Dreissena polymorpha</name>
    <name type="common">Zebra mussel</name>
    <name type="synonym">Mytilus polymorpha</name>
    <dbReference type="NCBI Taxonomy" id="45954"/>
    <lineage>
        <taxon>Eukaryota</taxon>
        <taxon>Metazoa</taxon>
        <taxon>Spiralia</taxon>
        <taxon>Lophotrochozoa</taxon>
        <taxon>Mollusca</taxon>
        <taxon>Bivalvia</taxon>
        <taxon>Autobranchia</taxon>
        <taxon>Heteroconchia</taxon>
        <taxon>Euheterodonta</taxon>
        <taxon>Imparidentia</taxon>
        <taxon>Neoheterodontei</taxon>
        <taxon>Myida</taxon>
        <taxon>Dreissenoidea</taxon>
        <taxon>Dreissenidae</taxon>
        <taxon>Dreissena</taxon>
    </lineage>
</organism>
<dbReference type="EMBL" id="JAIWYP010000012">
    <property type="protein sequence ID" value="KAH3731002.1"/>
    <property type="molecule type" value="Genomic_DNA"/>
</dbReference>
<dbReference type="InterPro" id="IPR015819">
    <property type="entry name" value="Lipid_transp_b-sht_shell"/>
</dbReference>
<protein>
    <recommendedName>
        <fullName evidence="1">Vitellinogen open beta-sheet domain-containing protein</fullName>
    </recommendedName>
</protein>
<dbReference type="SUPFAM" id="SSF56968">
    <property type="entry name" value="Lipovitellin-phosvitin complex, beta-sheet shell regions"/>
    <property type="match status" value="1"/>
</dbReference>
<reference evidence="2" key="2">
    <citation type="submission" date="2020-11" db="EMBL/GenBank/DDBJ databases">
        <authorList>
            <person name="McCartney M.A."/>
            <person name="Auch B."/>
            <person name="Kono T."/>
            <person name="Mallez S."/>
            <person name="Becker A."/>
            <person name="Gohl D.M."/>
            <person name="Silverstein K.A.T."/>
            <person name="Koren S."/>
            <person name="Bechman K.B."/>
            <person name="Herman A."/>
            <person name="Abrahante J.E."/>
            <person name="Garbe J."/>
        </authorList>
    </citation>
    <scope>NUCLEOTIDE SEQUENCE</scope>
    <source>
        <strain evidence="2">Duluth1</strain>
        <tissue evidence="2">Whole animal</tissue>
    </source>
</reference>
<dbReference type="InterPro" id="IPR050733">
    <property type="entry name" value="Vitellogenin/Apolipophorin"/>
</dbReference>
<dbReference type="PANTHER" id="PTHR23345">
    <property type="entry name" value="VITELLOGENIN-RELATED"/>
    <property type="match status" value="1"/>
</dbReference>
<dbReference type="Pfam" id="PF09172">
    <property type="entry name" value="Vit_open_b-sht"/>
    <property type="match status" value="1"/>
</dbReference>
<gene>
    <name evidence="2" type="ORF">DPMN_057006</name>
</gene>
<comment type="caution">
    <text evidence="2">The sequence shown here is derived from an EMBL/GenBank/DDBJ whole genome shotgun (WGS) entry which is preliminary data.</text>
</comment>
<dbReference type="Proteomes" id="UP000828390">
    <property type="component" value="Unassembled WGS sequence"/>
</dbReference>
<feature type="domain" description="Vitellinogen open beta-sheet" evidence="1">
    <location>
        <begin position="1"/>
        <end position="51"/>
    </location>
</feature>
<evidence type="ECO:0000259" key="1">
    <source>
        <dbReference type="Pfam" id="PF09172"/>
    </source>
</evidence>